<gene>
    <name evidence="1" type="ORF">MSG28_011659</name>
</gene>
<accession>A0ACC0KL83</accession>
<organism evidence="1 2">
    <name type="scientific">Choristoneura fumiferana</name>
    <name type="common">Spruce budworm moth</name>
    <name type="synonym">Archips fumiferana</name>
    <dbReference type="NCBI Taxonomy" id="7141"/>
    <lineage>
        <taxon>Eukaryota</taxon>
        <taxon>Metazoa</taxon>
        <taxon>Ecdysozoa</taxon>
        <taxon>Arthropoda</taxon>
        <taxon>Hexapoda</taxon>
        <taxon>Insecta</taxon>
        <taxon>Pterygota</taxon>
        <taxon>Neoptera</taxon>
        <taxon>Endopterygota</taxon>
        <taxon>Lepidoptera</taxon>
        <taxon>Glossata</taxon>
        <taxon>Ditrysia</taxon>
        <taxon>Tortricoidea</taxon>
        <taxon>Tortricidae</taxon>
        <taxon>Tortricinae</taxon>
        <taxon>Choristoneura</taxon>
    </lineage>
</organism>
<reference evidence="1 2" key="1">
    <citation type="journal article" date="2022" name="Genome Biol. Evol.">
        <title>The Spruce Budworm Genome: Reconstructing the Evolutionary History of Antifreeze Proteins.</title>
        <authorList>
            <person name="Beliveau C."/>
            <person name="Gagne P."/>
            <person name="Picq S."/>
            <person name="Vernygora O."/>
            <person name="Keeling C.I."/>
            <person name="Pinkney K."/>
            <person name="Doucet D."/>
            <person name="Wen F."/>
            <person name="Johnston J.S."/>
            <person name="Maaroufi H."/>
            <person name="Boyle B."/>
            <person name="Laroche J."/>
            <person name="Dewar K."/>
            <person name="Juretic N."/>
            <person name="Blackburn G."/>
            <person name="Nisole A."/>
            <person name="Brunet B."/>
            <person name="Brandao M."/>
            <person name="Lumley L."/>
            <person name="Duan J."/>
            <person name="Quan G."/>
            <person name="Lucarotti C.J."/>
            <person name="Roe A.D."/>
            <person name="Sperling F.A.H."/>
            <person name="Levesque R.C."/>
            <person name="Cusson M."/>
        </authorList>
    </citation>
    <scope>NUCLEOTIDE SEQUENCE [LARGE SCALE GENOMIC DNA]</scope>
    <source>
        <strain evidence="1">Glfc:IPQL:Cfum</strain>
    </source>
</reference>
<evidence type="ECO:0000313" key="2">
    <source>
        <dbReference type="Proteomes" id="UP001064048"/>
    </source>
</evidence>
<protein>
    <submittedName>
        <fullName evidence="1">Uncharacterized protein</fullName>
    </submittedName>
</protein>
<comment type="caution">
    <text evidence="1">The sequence shown here is derived from an EMBL/GenBank/DDBJ whole genome shotgun (WGS) entry which is preliminary data.</text>
</comment>
<dbReference type="Proteomes" id="UP001064048">
    <property type="component" value="Chromosome 20"/>
</dbReference>
<proteinExistence type="predicted"/>
<evidence type="ECO:0000313" key="1">
    <source>
        <dbReference type="EMBL" id="KAI8437287.1"/>
    </source>
</evidence>
<dbReference type="EMBL" id="CM046120">
    <property type="protein sequence ID" value="KAI8437287.1"/>
    <property type="molecule type" value="Genomic_DNA"/>
</dbReference>
<sequence>MESSILGEFNREQDAFIKGQAGGGGAATAPWMYPVAVAIMAEDSNLEKMRFDLVPKHYGGELLAELLLPPVADLPGQRGRRDEKSASESLIAKEKSSQESIDDAKQRIKTMKVDRENDDGKTT</sequence>
<keyword evidence="2" id="KW-1185">Reference proteome</keyword>
<name>A0ACC0KL83_CHOFU</name>